<evidence type="ECO:0000313" key="3">
    <source>
        <dbReference type="Proteomes" id="UP001595969"/>
    </source>
</evidence>
<dbReference type="InterPro" id="IPR041420">
    <property type="entry name" value="PBECR4"/>
</dbReference>
<dbReference type="EMBL" id="JBHSGS010000043">
    <property type="protein sequence ID" value="MFC4719642.1"/>
    <property type="molecule type" value="Genomic_DNA"/>
</dbReference>
<dbReference type="Proteomes" id="UP001595969">
    <property type="component" value="Unassembled WGS sequence"/>
</dbReference>
<evidence type="ECO:0000313" key="2">
    <source>
        <dbReference type="EMBL" id="MFC4719642.1"/>
    </source>
</evidence>
<sequence length="175" mass="20669">MKIDLNKIYNQYLSNFDGHTAIITTLFKPLDCFYIKFDILQLPHLLGLHKIYTYPPKKICANLNESIITYEKIQHHQNFGQIKDRIQYFYFILDIFLEGYNDSVIYVSDKDRDGSSMKLDIAFAHPHKNKVLTLGLRETEHSVYCPVTFYVRKNRPNERPFSNSKRAKILTLDMI</sequence>
<protein>
    <submittedName>
        <fullName evidence="2">PBECR4 domain-containing protein</fullName>
    </submittedName>
</protein>
<dbReference type="Pfam" id="PF18813">
    <property type="entry name" value="PBECR4"/>
    <property type="match status" value="1"/>
</dbReference>
<evidence type="ECO:0000259" key="1">
    <source>
        <dbReference type="Pfam" id="PF18813"/>
    </source>
</evidence>
<comment type="caution">
    <text evidence="2">The sequence shown here is derived from an EMBL/GenBank/DDBJ whole genome shotgun (WGS) entry which is preliminary data.</text>
</comment>
<dbReference type="RefSeq" id="WP_204653889.1">
    <property type="nucleotide sequence ID" value="NZ_JAFBFD010000015.1"/>
</dbReference>
<accession>A0ABV9MUF6</accession>
<name>A0ABV9MUF6_9ENTE</name>
<keyword evidence="3" id="KW-1185">Reference proteome</keyword>
<proteinExistence type="predicted"/>
<gene>
    <name evidence="2" type="ORF">ACFO5I_07820</name>
</gene>
<feature type="domain" description="Phage-Barnase-EndoU-ColicinE5/D-RelE like nuclease 4" evidence="1">
    <location>
        <begin position="5"/>
        <end position="158"/>
    </location>
</feature>
<reference evidence="3" key="1">
    <citation type="journal article" date="2019" name="Int. J. Syst. Evol. Microbiol.">
        <title>The Global Catalogue of Microorganisms (GCM) 10K type strain sequencing project: providing services to taxonomists for standard genome sequencing and annotation.</title>
        <authorList>
            <consortium name="The Broad Institute Genomics Platform"/>
            <consortium name="The Broad Institute Genome Sequencing Center for Infectious Disease"/>
            <person name="Wu L."/>
            <person name="Ma J."/>
        </authorList>
    </citation>
    <scope>NUCLEOTIDE SEQUENCE [LARGE SCALE GENOMIC DNA]</scope>
    <source>
        <strain evidence="3">CGMCC 1.19032</strain>
    </source>
</reference>
<organism evidence="2 3">
    <name type="scientific">Enterococcus lemanii</name>
    <dbReference type="NCBI Taxonomy" id="1159752"/>
    <lineage>
        <taxon>Bacteria</taxon>
        <taxon>Bacillati</taxon>
        <taxon>Bacillota</taxon>
        <taxon>Bacilli</taxon>
        <taxon>Lactobacillales</taxon>
        <taxon>Enterococcaceae</taxon>
        <taxon>Enterococcus</taxon>
    </lineage>
</organism>